<feature type="domain" description="Peptidase S53" evidence="17">
    <location>
        <begin position="225"/>
        <end position="624"/>
    </location>
</feature>
<evidence type="ECO:0000256" key="8">
    <source>
        <dbReference type="ARBA" id="ARBA00022729"/>
    </source>
</evidence>
<keyword evidence="19" id="KW-1185">Reference proteome</keyword>
<dbReference type="EC" id="3.4.14.10" evidence="4"/>
<dbReference type="PROSITE" id="PS00138">
    <property type="entry name" value="SUBTILASE_SER"/>
    <property type="match status" value="1"/>
</dbReference>
<dbReference type="PANTHER" id="PTHR14218:SF35">
    <property type="entry name" value="PEPTIDASE S53 DOMAIN-CONTAINING PROTEIN"/>
    <property type="match status" value="1"/>
</dbReference>
<dbReference type="EMBL" id="KE145368">
    <property type="protein sequence ID" value="EPE28595.1"/>
    <property type="molecule type" value="Genomic_DNA"/>
</dbReference>
<evidence type="ECO:0000256" key="4">
    <source>
        <dbReference type="ARBA" id="ARBA00012462"/>
    </source>
</evidence>
<dbReference type="Proteomes" id="UP000016922">
    <property type="component" value="Unassembled WGS sequence"/>
</dbReference>
<feature type="binding site" evidence="15">
    <location>
        <position position="604"/>
    </location>
    <ligand>
        <name>Ca(2+)</name>
        <dbReference type="ChEBI" id="CHEBI:29108"/>
    </ligand>
</feature>
<keyword evidence="14" id="KW-0325">Glycoprotein</keyword>
<dbReference type="HOGENOM" id="CLU_013783_3_3_1"/>
<feature type="signal peptide" evidence="16">
    <location>
        <begin position="1"/>
        <end position="19"/>
    </location>
</feature>
<feature type="binding site" evidence="15">
    <location>
        <position position="569"/>
    </location>
    <ligand>
        <name>Ca(2+)</name>
        <dbReference type="ChEBI" id="CHEBI:29108"/>
    </ligand>
</feature>
<comment type="catalytic activity">
    <reaction evidence="1">
        <text>Release of an N-terminal tripeptide from a polypeptide.</text>
        <dbReference type="EC" id="3.4.14.10"/>
    </reaction>
</comment>
<feature type="active site" description="Charge relay system" evidence="15">
    <location>
        <position position="306"/>
    </location>
</feature>
<dbReference type="GO" id="GO:0006508">
    <property type="term" value="P:proteolysis"/>
    <property type="evidence" value="ECO:0007669"/>
    <property type="project" value="UniProtKB-KW"/>
</dbReference>
<evidence type="ECO:0000256" key="14">
    <source>
        <dbReference type="ARBA" id="ARBA00023180"/>
    </source>
</evidence>
<keyword evidence="6 15" id="KW-0645">Protease</keyword>
<name>S3CSE4_GLAL2</name>
<dbReference type="InterPro" id="IPR023828">
    <property type="entry name" value="Peptidase_S8_Ser-AS"/>
</dbReference>
<keyword evidence="11 15" id="KW-0106">Calcium</keyword>
<evidence type="ECO:0000256" key="6">
    <source>
        <dbReference type="ARBA" id="ARBA00022670"/>
    </source>
</evidence>
<dbReference type="AlphaFoldDB" id="S3CSE4"/>
<keyword evidence="7 15" id="KW-0479">Metal-binding</keyword>
<keyword evidence="9 15" id="KW-0378">Hydrolase</keyword>
<dbReference type="InterPro" id="IPR030400">
    <property type="entry name" value="Sedolisin_dom"/>
</dbReference>
<organism evidence="18 19">
    <name type="scientific">Glarea lozoyensis (strain ATCC 20868 / MF5171)</name>
    <dbReference type="NCBI Taxonomy" id="1116229"/>
    <lineage>
        <taxon>Eukaryota</taxon>
        <taxon>Fungi</taxon>
        <taxon>Dikarya</taxon>
        <taxon>Ascomycota</taxon>
        <taxon>Pezizomycotina</taxon>
        <taxon>Leotiomycetes</taxon>
        <taxon>Helotiales</taxon>
        <taxon>Helotiaceae</taxon>
        <taxon>Glarea</taxon>
    </lineage>
</organism>
<dbReference type="Pfam" id="PF09286">
    <property type="entry name" value="Pro-kuma_activ"/>
    <property type="match status" value="1"/>
</dbReference>
<dbReference type="PANTHER" id="PTHR14218">
    <property type="entry name" value="PROTEASE S8 TRIPEPTIDYL PEPTIDASE I CLN2"/>
    <property type="match status" value="1"/>
</dbReference>
<keyword evidence="10 15" id="KW-0720">Serine protease</keyword>
<keyword evidence="12" id="KW-0843">Virulence</keyword>
<evidence type="ECO:0000256" key="15">
    <source>
        <dbReference type="PROSITE-ProRule" id="PRU01032"/>
    </source>
</evidence>
<dbReference type="CDD" id="cd04056">
    <property type="entry name" value="Peptidases_S53"/>
    <property type="match status" value="1"/>
</dbReference>
<feature type="active site" description="Charge relay system" evidence="15">
    <location>
        <position position="302"/>
    </location>
</feature>
<evidence type="ECO:0000256" key="3">
    <source>
        <dbReference type="ARBA" id="ARBA00004239"/>
    </source>
</evidence>
<dbReference type="PROSITE" id="PS51695">
    <property type="entry name" value="SEDOLISIN"/>
    <property type="match status" value="1"/>
</dbReference>
<evidence type="ECO:0000256" key="10">
    <source>
        <dbReference type="ARBA" id="ARBA00022825"/>
    </source>
</evidence>
<dbReference type="RefSeq" id="XP_008084503.1">
    <property type="nucleotide sequence ID" value="XM_008086312.1"/>
</dbReference>
<dbReference type="OMA" id="VTITPDC"/>
<comment type="function">
    <text evidence="2">Secreted tripeptidyl-peptidase which degrades proteins at acidic pHs and is involved in virulence.</text>
</comment>
<dbReference type="Pfam" id="PF00082">
    <property type="entry name" value="Peptidase_S8"/>
    <property type="match status" value="1"/>
</dbReference>
<keyword evidence="8 16" id="KW-0732">Signal</keyword>
<dbReference type="CDD" id="cd11377">
    <property type="entry name" value="Pro-peptidase_S53"/>
    <property type="match status" value="1"/>
</dbReference>
<reference evidence="18 19" key="1">
    <citation type="journal article" date="2013" name="BMC Genomics">
        <title>Genomics-driven discovery of the pneumocandin biosynthetic gene cluster in the fungus Glarea lozoyensis.</title>
        <authorList>
            <person name="Chen L."/>
            <person name="Yue Q."/>
            <person name="Zhang X."/>
            <person name="Xiang M."/>
            <person name="Wang C."/>
            <person name="Li S."/>
            <person name="Che Y."/>
            <person name="Ortiz-Lopez F.J."/>
            <person name="Bills G.F."/>
            <person name="Liu X."/>
            <person name="An Z."/>
        </authorList>
    </citation>
    <scope>NUCLEOTIDE SEQUENCE [LARGE SCALE GENOMIC DNA]</scope>
    <source>
        <strain evidence="19">ATCC 20868 / MF5171</strain>
    </source>
</reference>
<protein>
    <recommendedName>
        <fullName evidence="4">tripeptidyl-peptidase II</fullName>
        <ecNumber evidence="4">3.4.14.10</ecNumber>
    </recommendedName>
</protein>
<evidence type="ECO:0000256" key="9">
    <source>
        <dbReference type="ARBA" id="ARBA00022801"/>
    </source>
</evidence>
<dbReference type="InterPro" id="IPR000209">
    <property type="entry name" value="Peptidase_S8/S53_dom"/>
</dbReference>
<evidence type="ECO:0000256" key="11">
    <source>
        <dbReference type="ARBA" id="ARBA00022837"/>
    </source>
</evidence>
<sequence>MRSFSILAALAAVVGNVVAPNPAVYNAASSSMRIFEALRGVPQGWTKRDAPSPASRIRLRIALEEPDHEFFEKTLFAVSDPYHESYGNHLKREEVKALIKPRDESTEAVLSWLRSSGVAAADIENNGEWINFVAPVSTAEKMLDTTFSYFTQNADKSQTKKLRTLHYSIPSDVSKHVAMIQPTTRFGQMMAERSNVFIVTAAEEKPKAPADPVPGLAVDPSCDTLITPACLRAMYNVGDYQADSHAGTLLGVNGYLEEYAKFDEFNEFLKTYAPYAKKQTFEYVKVNGGLDTQNNASIDDVEANLDIQYAAALGYKQKIKFYSTGGRGPLVPDLDQPDINENSNEPYLDFLNYLTALPDRELPQTITTSYGEDEQSVPEPYTKKVCKMFGELGMRGVSVIFSSGDTGVASACQTNDGKNTTRFLPIFPAACPYVTSVGATYHYPERAIAFSSGGFSDRFPRPSYQDAAVKEYLGILGDRWKGLYNPEGRGFPDIAAQGYNYSVVEKVVGANGSYTGAFETILVGGTSASAPTVAGIISLLNNARVKARQKPLGFLNPWLYSKGKDGLNDIALGGSRGCDGRDDYSGLPTPFVPYASWNATAGWDPVTGLGTPNFGKLLELSTPGSKLPHIKGCAESDFC</sequence>
<keyword evidence="13" id="KW-0865">Zymogen</keyword>
<dbReference type="SUPFAM" id="SSF54897">
    <property type="entry name" value="Protease propeptides/inhibitors"/>
    <property type="match status" value="1"/>
</dbReference>
<evidence type="ECO:0000256" key="5">
    <source>
        <dbReference type="ARBA" id="ARBA00022525"/>
    </source>
</evidence>
<feature type="binding site" evidence="15">
    <location>
        <position position="602"/>
    </location>
    <ligand>
        <name>Ca(2+)</name>
        <dbReference type="ChEBI" id="CHEBI:29108"/>
    </ligand>
</feature>
<dbReference type="SMART" id="SM00944">
    <property type="entry name" value="Pro-kuma_activ"/>
    <property type="match status" value="1"/>
</dbReference>
<evidence type="ECO:0000256" key="13">
    <source>
        <dbReference type="ARBA" id="ARBA00023145"/>
    </source>
</evidence>
<dbReference type="InterPro" id="IPR050819">
    <property type="entry name" value="Tripeptidyl-peptidase_I"/>
</dbReference>
<comment type="subcellular location">
    <subcellularLocation>
        <location evidence="3">Secreted</location>
        <location evidence="3">Extracellular space</location>
    </subcellularLocation>
</comment>
<evidence type="ECO:0000256" key="1">
    <source>
        <dbReference type="ARBA" id="ARBA00001910"/>
    </source>
</evidence>
<dbReference type="InterPro" id="IPR036852">
    <property type="entry name" value="Peptidase_S8/S53_dom_sf"/>
</dbReference>
<dbReference type="GO" id="GO:0008240">
    <property type="term" value="F:tripeptidyl-peptidase activity"/>
    <property type="evidence" value="ECO:0007669"/>
    <property type="project" value="UniProtKB-EC"/>
</dbReference>
<feature type="active site" description="Charge relay system" evidence="15">
    <location>
        <position position="527"/>
    </location>
</feature>
<dbReference type="eggNOG" id="ENOG502QR6D">
    <property type="taxonomic scope" value="Eukaryota"/>
</dbReference>
<dbReference type="GO" id="GO:0004252">
    <property type="term" value="F:serine-type endopeptidase activity"/>
    <property type="evidence" value="ECO:0007669"/>
    <property type="project" value="UniProtKB-UniRule"/>
</dbReference>
<comment type="cofactor">
    <cofactor evidence="15">
        <name>Ca(2+)</name>
        <dbReference type="ChEBI" id="CHEBI:29108"/>
    </cofactor>
    <text evidence="15">Binds 1 Ca(2+) ion per subunit.</text>
</comment>
<dbReference type="InterPro" id="IPR015366">
    <property type="entry name" value="S53_propep"/>
</dbReference>
<evidence type="ECO:0000313" key="18">
    <source>
        <dbReference type="EMBL" id="EPE28595.1"/>
    </source>
</evidence>
<accession>S3CSE4</accession>
<proteinExistence type="predicted"/>
<feature type="chain" id="PRO_5004518880" description="tripeptidyl-peptidase II" evidence="16">
    <location>
        <begin position="20"/>
        <end position="639"/>
    </location>
</feature>
<dbReference type="FunFam" id="3.40.50.200:FF:000015">
    <property type="entry name" value="Tripeptidyl peptidase A"/>
    <property type="match status" value="1"/>
</dbReference>
<dbReference type="GO" id="GO:0046872">
    <property type="term" value="F:metal ion binding"/>
    <property type="evidence" value="ECO:0007669"/>
    <property type="project" value="UniProtKB-UniRule"/>
</dbReference>
<evidence type="ECO:0000313" key="19">
    <source>
        <dbReference type="Proteomes" id="UP000016922"/>
    </source>
</evidence>
<evidence type="ECO:0000256" key="7">
    <source>
        <dbReference type="ARBA" id="ARBA00022723"/>
    </source>
</evidence>
<feature type="binding site" evidence="15">
    <location>
        <position position="570"/>
    </location>
    <ligand>
        <name>Ca(2+)</name>
        <dbReference type="ChEBI" id="CHEBI:29108"/>
    </ligand>
</feature>
<keyword evidence="5" id="KW-0964">Secreted</keyword>
<evidence type="ECO:0000259" key="17">
    <source>
        <dbReference type="PROSITE" id="PS51695"/>
    </source>
</evidence>
<dbReference type="GeneID" id="19468763"/>
<dbReference type="SUPFAM" id="SSF52743">
    <property type="entry name" value="Subtilisin-like"/>
    <property type="match status" value="1"/>
</dbReference>
<dbReference type="GO" id="GO:0005576">
    <property type="term" value="C:extracellular region"/>
    <property type="evidence" value="ECO:0007669"/>
    <property type="project" value="UniProtKB-SubCell"/>
</dbReference>
<evidence type="ECO:0000256" key="16">
    <source>
        <dbReference type="SAM" id="SignalP"/>
    </source>
</evidence>
<gene>
    <name evidence="18" type="ORF">GLAREA_09716</name>
</gene>
<dbReference type="Gene3D" id="3.40.50.200">
    <property type="entry name" value="Peptidase S8/S53 domain"/>
    <property type="match status" value="1"/>
</dbReference>
<dbReference type="KEGG" id="glz:GLAREA_09716"/>
<dbReference type="OrthoDB" id="409122at2759"/>
<evidence type="ECO:0000256" key="2">
    <source>
        <dbReference type="ARBA" id="ARBA00002451"/>
    </source>
</evidence>
<evidence type="ECO:0000256" key="12">
    <source>
        <dbReference type="ARBA" id="ARBA00023026"/>
    </source>
</evidence>